<dbReference type="SUPFAM" id="SSF51126">
    <property type="entry name" value="Pectin lyase-like"/>
    <property type="match status" value="2"/>
</dbReference>
<dbReference type="EMBL" id="FZNQ01000005">
    <property type="protein sequence ID" value="SNR41530.1"/>
    <property type="molecule type" value="Genomic_DNA"/>
</dbReference>
<dbReference type="PROSITE" id="PS00430">
    <property type="entry name" value="TONB_DEPENDENT_REC_1"/>
    <property type="match status" value="1"/>
</dbReference>
<dbReference type="InterPro" id="IPR026371">
    <property type="entry name" value="PGF_CTERM"/>
</dbReference>
<dbReference type="GO" id="GO:0030115">
    <property type="term" value="C:S-layer"/>
    <property type="evidence" value="ECO:0007669"/>
    <property type="project" value="UniProtKB-SubCell"/>
</dbReference>
<proteinExistence type="predicted"/>
<dbReference type="InterPro" id="IPR012334">
    <property type="entry name" value="Pectin_lyas_fold"/>
</dbReference>
<dbReference type="Pfam" id="PF18204">
    <property type="entry name" value="PGF-CTERM"/>
    <property type="match status" value="1"/>
</dbReference>
<dbReference type="NCBIfam" id="TIGR04126">
    <property type="entry name" value="PGF_CTERM"/>
    <property type="match status" value="1"/>
</dbReference>
<feature type="region of interest" description="Disordered" evidence="2">
    <location>
        <begin position="1260"/>
        <end position="1306"/>
    </location>
</feature>
<feature type="compositionally biased region" description="Gly residues" evidence="2">
    <location>
        <begin position="1279"/>
        <end position="1292"/>
    </location>
</feature>
<dbReference type="InterPro" id="IPR010916">
    <property type="entry name" value="TonB_box_CS"/>
</dbReference>
<feature type="compositionally biased region" description="Acidic residues" evidence="2">
    <location>
        <begin position="1449"/>
        <end position="1491"/>
    </location>
</feature>
<evidence type="ECO:0000256" key="1">
    <source>
        <dbReference type="ARBA" id="ARBA00022729"/>
    </source>
</evidence>
<keyword evidence="3" id="KW-0812">Transmembrane</keyword>
<evidence type="ECO:0000256" key="3">
    <source>
        <dbReference type="SAM" id="Phobius"/>
    </source>
</evidence>
<reference evidence="5 6" key="1">
    <citation type="submission" date="2017-06" db="EMBL/GenBank/DDBJ databases">
        <authorList>
            <person name="Kim H.J."/>
            <person name="Triplett B.A."/>
        </authorList>
    </citation>
    <scope>NUCLEOTIDE SEQUENCE [LARGE SCALE GENOMIC DNA]</scope>
    <source>
        <strain evidence="5 6">DSM 8800</strain>
    </source>
</reference>
<feature type="compositionally biased region" description="Low complexity" evidence="2">
    <location>
        <begin position="1293"/>
        <end position="1306"/>
    </location>
</feature>
<evidence type="ECO:0000256" key="2">
    <source>
        <dbReference type="SAM" id="MobiDB-lite"/>
    </source>
</evidence>
<evidence type="ECO:0000259" key="4">
    <source>
        <dbReference type="Pfam" id="PF18204"/>
    </source>
</evidence>
<accession>A0A238W4P9</accession>
<gene>
    <name evidence="5" type="ORF">SAMN06264855_105122</name>
</gene>
<feature type="domain" description="PGF-CTERM archaeal protein-sorting signal" evidence="4">
    <location>
        <begin position="1491"/>
        <end position="1513"/>
    </location>
</feature>
<keyword evidence="1" id="KW-0732">Signal</keyword>
<dbReference type="Proteomes" id="UP000198397">
    <property type="component" value="Unassembled WGS sequence"/>
</dbReference>
<organism evidence="5 6">
    <name type="scientific">Halorubrum vacuolatum</name>
    <name type="common">Natronobacterium vacuolatum</name>
    <dbReference type="NCBI Taxonomy" id="63740"/>
    <lineage>
        <taxon>Archaea</taxon>
        <taxon>Methanobacteriati</taxon>
        <taxon>Methanobacteriota</taxon>
        <taxon>Stenosarchaea group</taxon>
        <taxon>Halobacteria</taxon>
        <taxon>Halobacteriales</taxon>
        <taxon>Haloferacaceae</taxon>
        <taxon>Halorubrum</taxon>
    </lineage>
</organism>
<dbReference type="Gene3D" id="2.60.40.10">
    <property type="entry name" value="Immunoglobulins"/>
    <property type="match status" value="3"/>
</dbReference>
<keyword evidence="3" id="KW-0472">Membrane</keyword>
<feature type="region of interest" description="Disordered" evidence="2">
    <location>
        <begin position="1449"/>
        <end position="1493"/>
    </location>
</feature>
<dbReference type="Gene3D" id="2.160.20.10">
    <property type="entry name" value="Single-stranded right-handed beta-helix, Pectin lyase-like"/>
    <property type="match status" value="2"/>
</dbReference>
<name>A0A238W4P9_HALVU</name>
<evidence type="ECO:0000313" key="6">
    <source>
        <dbReference type="Proteomes" id="UP000198397"/>
    </source>
</evidence>
<dbReference type="InterPro" id="IPR011050">
    <property type="entry name" value="Pectin_lyase_fold/virulence"/>
</dbReference>
<keyword evidence="3" id="KW-1133">Transmembrane helix</keyword>
<dbReference type="InterPro" id="IPR013783">
    <property type="entry name" value="Ig-like_fold"/>
</dbReference>
<dbReference type="GO" id="GO:0005886">
    <property type="term" value="C:plasma membrane"/>
    <property type="evidence" value="ECO:0007669"/>
    <property type="project" value="UniProtKB-SubCell"/>
</dbReference>
<sequence length="1515" mass="158044">MTDRRIQVQAVVFAVIMVISMIAVGAGGIAAQENGEQIASPSVESGDTLTVDGEGDEPDTFATVSDAVDEADEGDTISVEPGTYSEEIISVDTADLRIESTGNAAETTLDTELGVEIDSDDVVLEGMTITVDDDIVDNGAAPGALVVNGDDTEITDNIINPATDPSASGILVETSAITILGNEITGVEAGNSGGDVSFPDTDETVSVNDRSFSAENRRGIANEIFRENDAVDTSDPNIGLVQVEDAEFETFLGIEHNPGGTTFTDDQTTEVLGVEVQGAEQMEFGGNVDRSIEIRHPDTGSQIEITPEDGEPTVEMNSVRFFNLLSGDGELDDNPNLEIEDEEISVSVTGDEDIFTGVESTFTEFELALSEDGKVVDTTEGRLIGVTYPSDIELEGPTPDGELTTTVTRDDDVSEDYFIEFVVSPRQDVDAGIETEVENTDGDDFLEATVDVSDLPSAEYNLFFDIYEDEAGGLNNRIISLPEVGGLEIIDQGNFEIQEVEIDDDDVTAGEDEIETTVTIENTGDEDTQDVELLKNRIGTFDDERVDSESVSLEAGETTEVPLAYETAVGDDPGVQLDVQTQTSVRRGFIAAVAPGAPEFRITEVDATGDKTQGGDVDLEATVENIGNTDGSVDVEFAFARDIDFDDGSTTEITVDPGETETATVSGTIEQEPRAGDHSVPVDARISTEEGIISSPSTVGTTVAIDYGDIESGVDAATAGDQVLVTAGQYTEAVTIDTDDVVVSGVESGVEVEADGETPFTLAADGTGVSNVAIEDDVDTSAVSITGDDAAVVLADIAGFDTAVEIDNGATGATLIGNDVTVDRMDPAVDVQGSDTSIISNVFVPDEEAAAGDVIRLDEAASDTEIRDNTILTTPLGGNSPAAISVGDDESLAGTEVIRNNFDALAEDDLPVEGESPVDIAVDPEEPANELDATNNYAAGGSLTLESAGINEQDTSDEPLSADFEIADFSIEPDDDVEVGEEVIVSATVENDGDQTGSDNVQFDVDETEFGSGSVTVDPEETEPVEFRFTPGSDEAAVSPLTLGIGLEDAAVEASDEIDVIEPADVTVDETSVDPSEVQAGEPITVGAELENIGDIEASPTVELRVGPNIDGVEGTDYVVVASDDPTIADGDTEPIEFTDATVPSEAIGDDIVQGVNQVGVATAADSDADLLNIVSTPGVFDVTIDDFDDTVEVGETGSVDVTISNTGDEAAQQDVEFVVDGERESLQEFDLDEGADASETFTYQLDSDDVGEIPIEIQSEDDIDTRTVTVEADTPSGSGTGGGGGGGGGGADAAPAGPTAPDTASVTANARERILDTEPDVDGTGVTVEDTALDSIRFDEDTLRGSVDVFELDEVPTDAPALADGQPFVSGFIIELDDDELTDESATLTATLPADQVSDAGAEPEDLVVLHAGDDEYDELETSVEANGDVTVTAETPGFSTFIVTADVDEPEEADDVEEPDADDDPEPADDADDIDEPADDEPDDVDDDTPGFGALVALVALLAAALLATRRRP</sequence>
<evidence type="ECO:0000313" key="5">
    <source>
        <dbReference type="EMBL" id="SNR41530.1"/>
    </source>
</evidence>
<keyword evidence="6" id="KW-1185">Reference proteome</keyword>
<feature type="transmembrane region" description="Helical" evidence="3">
    <location>
        <begin position="12"/>
        <end position="31"/>
    </location>
</feature>
<protein>
    <submittedName>
        <fullName evidence="5">PGF-CTERM protein</fullName>
    </submittedName>
</protein>